<evidence type="ECO:0000256" key="2">
    <source>
        <dbReference type="SAM" id="SignalP"/>
    </source>
</evidence>
<accession>A0A194QES3</accession>
<organism evidence="3 4">
    <name type="scientific">Papilio xuthus</name>
    <name type="common">Asian swallowtail butterfly</name>
    <dbReference type="NCBI Taxonomy" id="66420"/>
    <lineage>
        <taxon>Eukaryota</taxon>
        <taxon>Metazoa</taxon>
        <taxon>Ecdysozoa</taxon>
        <taxon>Arthropoda</taxon>
        <taxon>Hexapoda</taxon>
        <taxon>Insecta</taxon>
        <taxon>Pterygota</taxon>
        <taxon>Neoptera</taxon>
        <taxon>Endopterygota</taxon>
        <taxon>Lepidoptera</taxon>
        <taxon>Glossata</taxon>
        <taxon>Ditrysia</taxon>
        <taxon>Papilionoidea</taxon>
        <taxon>Papilionidae</taxon>
        <taxon>Papilioninae</taxon>
        <taxon>Papilio</taxon>
    </lineage>
</organism>
<feature type="chain" id="PRO_5008264298" description="Cuticular protein" evidence="2">
    <location>
        <begin position="22"/>
        <end position="81"/>
    </location>
</feature>
<dbReference type="Proteomes" id="UP000053268">
    <property type="component" value="Unassembled WGS sequence"/>
</dbReference>
<evidence type="ECO:0000313" key="4">
    <source>
        <dbReference type="Proteomes" id="UP000053268"/>
    </source>
</evidence>
<feature type="signal peptide" evidence="2">
    <location>
        <begin position="1"/>
        <end position="21"/>
    </location>
</feature>
<dbReference type="AlphaFoldDB" id="A0A194QES3"/>
<evidence type="ECO:0000313" key="3">
    <source>
        <dbReference type="EMBL" id="KPJ03445.1"/>
    </source>
</evidence>
<gene>
    <name evidence="3" type="ORF">RR46_03511</name>
</gene>
<keyword evidence="4" id="KW-1185">Reference proteome</keyword>
<evidence type="ECO:0000256" key="1">
    <source>
        <dbReference type="SAM" id="MobiDB-lite"/>
    </source>
</evidence>
<feature type="region of interest" description="Disordered" evidence="1">
    <location>
        <begin position="44"/>
        <end position="81"/>
    </location>
</feature>
<keyword evidence="2" id="KW-0732">Signal</keyword>
<proteinExistence type="predicted"/>
<dbReference type="EMBL" id="KQ459167">
    <property type="protein sequence ID" value="KPJ03445.1"/>
    <property type="molecule type" value="Genomic_DNA"/>
</dbReference>
<reference evidence="3 4" key="1">
    <citation type="journal article" date="2015" name="Nat. Commun.">
        <title>Outbred genome sequencing and CRISPR/Cas9 gene editing in butterflies.</title>
        <authorList>
            <person name="Li X."/>
            <person name="Fan D."/>
            <person name="Zhang W."/>
            <person name="Liu G."/>
            <person name="Zhang L."/>
            <person name="Zhao L."/>
            <person name="Fang X."/>
            <person name="Chen L."/>
            <person name="Dong Y."/>
            <person name="Chen Y."/>
            <person name="Ding Y."/>
            <person name="Zhao R."/>
            <person name="Feng M."/>
            <person name="Zhu Y."/>
            <person name="Feng Y."/>
            <person name="Jiang X."/>
            <person name="Zhu D."/>
            <person name="Xiang H."/>
            <person name="Feng X."/>
            <person name="Li S."/>
            <person name="Wang J."/>
            <person name="Zhang G."/>
            <person name="Kronforst M.R."/>
            <person name="Wang W."/>
        </authorList>
    </citation>
    <scope>NUCLEOTIDE SEQUENCE [LARGE SCALE GENOMIC DNA]</scope>
    <source>
        <strain evidence="3">Ya'a_city_454_Px</strain>
        <tissue evidence="3">Whole body</tissue>
    </source>
</reference>
<protein>
    <recommendedName>
        <fullName evidence="5">Cuticular protein</fullName>
    </recommendedName>
</protein>
<evidence type="ECO:0008006" key="5">
    <source>
        <dbReference type="Google" id="ProtNLM"/>
    </source>
</evidence>
<name>A0A194QES3_PAPXU</name>
<sequence>MKLFVVIALFAFVAVQICVKSTNPHLASVVDYGLIKKDVAAPVPSPAAAEPAPPAPEVKSAVAEPAPSPSPETPAVEEKKP</sequence>